<dbReference type="NCBIfam" id="TIGR04025">
    <property type="entry name" value="PPOX_FMN_DR2398"/>
    <property type="match status" value="1"/>
</dbReference>
<proteinExistence type="predicted"/>
<reference evidence="2 3" key="1">
    <citation type="submission" date="2016-10" db="EMBL/GenBank/DDBJ databases">
        <authorList>
            <person name="de Groot N.N."/>
        </authorList>
    </citation>
    <scope>NUCLEOTIDE SEQUENCE [LARGE SCALE GENOMIC DNA]</scope>
    <source>
        <strain evidence="2 3">DSM 15283</strain>
    </source>
</reference>
<feature type="domain" description="Pyridoxamine 5'-phosphate oxidase N-terminal" evidence="1">
    <location>
        <begin position="29"/>
        <end position="149"/>
    </location>
</feature>
<gene>
    <name evidence="2" type="ORF">SAMN04488042_101307</name>
</gene>
<dbReference type="PANTHER" id="PTHR42815:SF2">
    <property type="entry name" value="FAD-BINDING, PUTATIVE (AFU_ORTHOLOGUE AFUA_6G07600)-RELATED"/>
    <property type="match status" value="1"/>
</dbReference>
<dbReference type="RefSeq" id="WP_093090218.1">
    <property type="nucleotide sequence ID" value="NZ_FOTQ01000001.1"/>
</dbReference>
<protein>
    <recommendedName>
        <fullName evidence="1">Pyridoxamine 5'-phosphate oxidase N-terminal domain-containing protein</fullName>
    </recommendedName>
</protein>
<dbReference type="OrthoDB" id="9790331at2"/>
<dbReference type="PANTHER" id="PTHR42815">
    <property type="entry name" value="FAD-BINDING, PUTATIVE (AFU_ORTHOLOGUE AFUA_6G07600)-RELATED"/>
    <property type="match status" value="1"/>
</dbReference>
<organism evidence="2 3">
    <name type="scientific">Shimia aestuarii</name>
    <dbReference type="NCBI Taxonomy" id="254406"/>
    <lineage>
        <taxon>Bacteria</taxon>
        <taxon>Pseudomonadati</taxon>
        <taxon>Pseudomonadota</taxon>
        <taxon>Alphaproteobacteria</taxon>
        <taxon>Rhodobacterales</taxon>
        <taxon>Roseobacteraceae</taxon>
    </lineage>
</organism>
<evidence type="ECO:0000313" key="2">
    <source>
        <dbReference type="EMBL" id="SFL46694.1"/>
    </source>
</evidence>
<dbReference type="EMBL" id="FOTQ01000001">
    <property type="protein sequence ID" value="SFL46694.1"/>
    <property type="molecule type" value="Genomic_DNA"/>
</dbReference>
<dbReference type="InterPro" id="IPR011576">
    <property type="entry name" value="Pyridox_Oxase_N"/>
</dbReference>
<accession>A0A1I4HXA9</accession>
<dbReference type="Gene3D" id="2.30.110.10">
    <property type="entry name" value="Electron Transport, Fmn-binding Protein, Chain A"/>
    <property type="match status" value="1"/>
</dbReference>
<keyword evidence="3" id="KW-1185">Reference proteome</keyword>
<dbReference type="SUPFAM" id="SSF50475">
    <property type="entry name" value="FMN-binding split barrel"/>
    <property type="match status" value="1"/>
</dbReference>
<evidence type="ECO:0000313" key="3">
    <source>
        <dbReference type="Proteomes" id="UP000199144"/>
    </source>
</evidence>
<dbReference type="AlphaFoldDB" id="A0A1I4HXA9"/>
<evidence type="ECO:0000259" key="1">
    <source>
        <dbReference type="Pfam" id="PF01243"/>
    </source>
</evidence>
<dbReference type="STRING" id="254406.SAMN04488042_101307"/>
<dbReference type="Pfam" id="PF01243">
    <property type="entry name" value="PNPOx_N"/>
    <property type="match status" value="1"/>
</dbReference>
<dbReference type="InterPro" id="IPR012349">
    <property type="entry name" value="Split_barrel_FMN-bd"/>
</dbReference>
<name>A0A1I4HXA9_9RHOB</name>
<dbReference type="Proteomes" id="UP000199144">
    <property type="component" value="Unassembled WGS sequence"/>
</dbReference>
<sequence length="201" mass="22307">MQWVEDISELERLYGNPGAASLRKVAQELTPEYRRWIMASRFCVVSTVGPEGTDGSPRGDDGPVVRELDAQSLAMPDWRGNNRMDTLRNIVEDGRISLMFMVPGSNTVVRVNGFARVTTDAALCESFEVDGKHLRSVIVIRIGEVYFQCARALMRARVWSSGDESEGLPSAGEFLSALTEGEEGGKPYDDAWLERAKASMW</sequence>
<dbReference type="InterPro" id="IPR024029">
    <property type="entry name" value="Pyridox_Oxase_FMN-dep"/>
</dbReference>